<dbReference type="VEuPathDB" id="AmoebaDB:NfTy_078540"/>
<gene>
    <name evidence="3" type="ORF">FDP41_013033</name>
</gene>
<evidence type="ECO:0000256" key="2">
    <source>
        <dbReference type="SAM" id="Phobius"/>
    </source>
</evidence>
<keyword evidence="2" id="KW-0812">Transmembrane</keyword>
<keyword evidence="2" id="KW-1133">Transmembrane helix</keyword>
<evidence type="ECO:0000256" key="1">
    <source>
        <dbReference type="SAM" id="MobiDB-lite"/>
    </source>
</evidence>
<accession>A0A6A5C6W9</accession>
<protein>
    <submittedName>
        <fullName evidence="3">Uncharacterized protein</fullName>
    </submittedName>
</protein>
<reference evidence="3 4" key="1">
    <citation type="journal article" date="2019" name="Sci. Rep.">
        <title>Nanopore sequencing improves the draft genome of the human pathogenic amoeba Naegleria fowleri.</title>
        <authorList>
            <person name="Liechti N."/>
            <person name="Schurch N."/>
            <person name="Bruggmann R."/>
            <person name="Wittwer M."/>
        </authorList>
    </citation>
    <scope>NUCLEOTIDE SEQUENCE [LARGE SCALE GENOMIC DNA]</scope>
    <source>
        <strain evidence="3 4">ATCC 30894</strain>
    </source>
</reference>
<dbReference type="RefSeq" id="XP_044565958.1">
    <property type="nucleotide sequence ID" value="XM_044703619.1"/>
</dbReference>
<keyword evidence="2" id="KW-0472">Membrane</keyword>
<dbReference type="GeneID" id="68120248"/>
<keyword evidence="4" id="KW-1185">Reference proteome</keyword>
<dbReference type="OrthoDB" id="10476544at2759"/>
<dbReference type="AlphaFoldDB" id="A0A6A5C6W9"/>
<organism evidence="3 4">
    <name type="scientific">Naegleria fowleri</name>
    <name type="common">Brain eating amoeba</name>
    <dbReference type="NCBI Taxonomy" id="5763"/>
    <lineage>
        <taxon>Eukaryota</taxon>
        <taxon>Discoba</taxon>
        <taxon>Heterolobosea</taxon>
        <taxon>Tetramitia</taxon>
        <taxon>Eutetramitia</taxon>
        <taxon>Vahlkampfiidae</taxon>
        <taxon>Naegleria</taxon>
    </lineage>
</organism>
<dbReference type="VEuPathDB" id="AmoebaDB:FDP41_013033"/>
<evidence type="ECO:0000313" key="4">
    <source>
        <dbReference type="Proteomes" id="UP000444721"/>
    </source>
</evidence>
<comment type="caution">
    <text evidence="3">The sequence shown here is derived from an EMBL/GenBank/DDBJ whole genome shotgun (WGS) entry which is preliminary data.</text>
</comment>
<dbReference type="OMA" id="NTETCEY"/>
<dbReference type="Proteomes" id="UP000444721">
    <property type="component" value="Unassembled WGS sequence"/>
</dbReference>
<evidence type="ECO:0000313" key="3">
    <source>
        <dbReference type="EMBL" id="KAF0981245.1"/>
    </source>
</evidence>
<feature type="region of interest" description="Disordered" evidence="1">
    <location>
        <begin position="1"/>
        <end position="23"/>
    </location>
</feature>
<feature type="transmembrane region" description="Helical" evidence="2">
    <location>
        <begin position="321"/>
        <end position="354"/>
    </location>
</feature>
<dbReference type="VEuPathDB" id="AmoebaDB:NF0098860"/>
<feature type="compositionally biased region" description="Polar residues" evidence="1">
    <location>
        <begin position="1"/>
        <end position="12"/>
    </location>
</feature>
<proteinExistence type="predicted"/>
<name>A0A6A5C6W9_NAEFO</name>
<sequence>MIHEQGASTQSPPREHPFVASSSPNVSTWKQLKSIYFYSTQFIRKSIHYLLENMNELTLQYRRKQHHDDDSSEIAHLNIDSMNVIQQQGDTTSTTVTSSSDYNFGGDYGLTIKKGLYACARCYYSNFSTEEYTFPPKITPKNQYFNNTEEQDAVTIVFAMHHAEQLYAPRETLYEITIEVRAPAYGTVDLVLSNNLEPFTNDYGSEVSQNFVVKIYNHVYVRRIISHGLSTKHRVSVDYKFNHDNMEAPKIMYMCNNTETCEYPTITEKAFDFQTGGLALITYLRSKQLITDYSTYISCTTAKSLQIRSEGACYVELKQVAVLFISLTYAFVGSCLLFGIYCVCMFLIAALCLCKKEFKTPEFA</sequence>
<dbReference type="EMBL" id="VFQX01000016">
    <property type="protein sequence ID" value="KAF0981245.1"/>
    <property type="molecule type" value="Genomic_DNA"/>
</dbReference>